<dbReference type="EMBL" id="CP009440">
    <property type="protein sequence ID" value="AJI53962.1"/>
    <property type="molecule type" value="Genomic_DNA"/>
</dbReference>
<protein>
    <submittedName>
        <fullName evidence="4">TatD related DNase family protein</fullName>
    </submittedName>
</protein>
<feature type="binding site" evidence="3">
    <location>
        <position position="126"/>
    </location>
    <ligand>
        <name>a divalent metal cation</name>
        <dbReference type="ChEBI" id="CHEBI:60240"/>
        <label>2</label>
    </ligand>
</feature>
<dbReference type="AlphaFoldDB" id="A0A0B6D6S2"/>
<dbReference type="STRING" id="28110.KU46_1422"/>
<dbReference type="PIRSF" id="PIRSF005902">
    <property type="entry name" value="DNase_TatD"/>
    <property type="match status" value="1"/>
</dbReference>
<dbReference type="InterPro" id="IPR032466">
    <property type="entry name" value="Metal_Hydrolase"/>
</dbReference>
<dbReference type="Pfam" id="PF01026">
    <property type="entry name" value="TatD_DNase"/>
    <property type="match status" value="1"/>
</dbReference>
<evidence type="ECO:0000313" key="5">
    <source>
        <dbReference type="Proteomes" id="UP000031830"/>
    </source>
</evidence>
<feature type="binding site" evidence="3">
    <location>
        <position position="92"/>
    </location>
    <ligand>
        <name>a divalent metal cation</name>
        <dbReference type="ChEBI" id="CHEBI:60240"/>
        <label>1</label>
    </ligand>
</feature>
<evidence type="ECO:0000256" key="2">
    <source>
        <dbReference type="ARBA" id="ARBA00022801"/>
    </source>
</evidence>
<dbReference type="PROSITE" id="PS01137">
    <property type="entry name" value="TATD_1"/>
    <property type="match status" value="1"/>
</dbReference>
<dbReference type="InterPro" id="IPR001130">
    <property type="entry name" value="TatD-like"/>
</dbReference>
<dbReference type="Proteomes" id="UP000031830">
    <property type="component" value="Chromosome"/>
</dbReference>
<name>A0A0B6D6S2_9GAMM</name>
<proteinExistence type="inferred from homology"/>
<dbReference type="OrthoDB" id="9810005at2"/>
<keyword evidence="2" id="KW-0378">Hydrolase</keyword>
<dbReference type="SUPFAM" id="SSF51556">
    <property type="entry name" value="Metallo-dependent hydrolases"/>
    <property type="match status" value="1"/>
</dbReference>
<dbReference type="InterPro" id="IPR018228">
    <property type="entry name" value="DNase_TatD-rel_CS"/>
</dbReference>
<dbReference type="KEGG" id="fpz:LA55_881"/>
<dbReference type="PANTHER" id="PTHR46124">
    <property type="entry name" value="D-AMINOACYL-TRNA DEACYLASE"/>
    <property type="match status" value="1"/>
</dbReference>
<dbReference type="PANTHER" id="PTHR46124:SF3">
    <property type="entry name" value="HYDROLASE"/>
    <property type="match status" value="1"/>
</dbReference>
<feature type="binding site" evidence="3">
    <location>
        <position position="6"/>
    </location>
    <ligand>
        <name>a divalent metal cation</name>
        <dbReference type="ChEBI" id="CHEBI:60240"/>
        <label>1</label>
    </ligand>
</feature>
<reference evidence="4 5" key="1">
    <citation type="journal article" date="2015" name="Genome Announc.">
        <title>Genome sequencing of 18 francisella strains to aid in assay development and testing.</title>
        <authorList>
            <person name="Johnson S.L."/>
            <person name="Daligault H.E."/>
            <person name="Davenport K.W."/>
            <person name="Coyne S.R."/>
            <person name="Frey K.G."/>
            <person name="Koroleva G.I."/>
            <person name="Broomall S.M."/>
            <person name="Bishop-Lilly K.A."/>
            <person name="Bruce D.C."/>
            <person name="Chertkov O."/>
            <person name="Freitas T."/>
            <person name="Jaissle J."/>
            <person name="Ladner J.T."/>
            <person name="Rosenzweig C.N."/>
            <person name="Gibbons H.S."/>
            <person name="Palacios G.F."/>
            <person name="Redden C.L."/>
            <person name="Xu Y."/>
            <person name="Minogue T.D."/>
            <person name="Chain P.S."/>
        </authorList>
    </citation>
    <scope>NUCLEOTIDE SEQUENCE [LARGE SCALE GENOMIC DNA]</scope>
    <source>
        <strain evidence="4 5">GA01-2794</strain>
    </source>
</reference>
<feature type="binding site" evidence="3">
    <location>
        <position position="8"/>
    </location>
    <ligand>
        <name>a divalent metal cation</name>
        <dbReference type="ChEBI" id="CHEBI:60240"/>
        <label>1</label>
    </ligand>
</feature>
<evidence type="ECO:0000256" key="3">
    <source>
        <dbReference type="PIRSR" id="PIRSR005902-1"/>
    </source>
</evidence>
<dbReference type="CDD" id="cd01310">
    <property type="entry name" value="TatD_DNAse"/>
    <property type="match status" value="1"/>
</dbReference>
<dbReference type="GO" id="GO:0046872">
    <property type="term" value="F:metal ion binding"/>
    <property type="evidence" value="ECO:0007669"/>
    <property type="project" value="UniProtKB-KW"/>
</dbReference>
<feature type="binding site" evidence="3">
    <location>
        <position position="150"/>
    </location>
    <ligand>
        <name>a divalent metal cation</name>
        <dbReference type="ChEBI" id="CHEBI:60240"/>
        <label>2</label>
    </ligand>
</feature>
<keyword evidence="3" id="KW-0479">Metal-binding</keyword>
<accession>A0A0B6D6S2</accession>
<gene>
    <name evidence="4" type="ORF">LA55_881</name>
</gene>
<feature type="binding site" evidence="3">
    <location>
        <position position="199"/>
    </location>
    <ligand>
        <name>a divalent metal cation</name>
        <dbReference type="ChEBI" id="CHEBI:60240"/>
        <label>1</label>
    </ligand>
</feature>
<comment type="similarity">
    <text evidence="1">Belongs to the metallo-dependent hydrolases superfamily. TatD-type hydrolase family.</text>
</comment>
<organism evidence="4 5">
    <name type="scientific">Francisella philomiragia</name>
    <dbReference type="NCBI Taxonomy" id="28110"/>
    <lineage>
        <taxon>Bacteria</taxon>
        <taxon>Pseudomonadati</taxon>
        <taxon>Pseudomonadota</taxon>
        <taxon>Gammaproteobacteria</taxon>
        <taxon>Thiotrichales</taxon>
        <taxon>Francisellaceae</taxon>
        <taxon>Francisella</taxon>
    </lineage>
</organism>
<sequence>MFIDTHCHLDFAIFDKTRDTILQNCDELGITHFINPATQRNNWDNLIQLNQQHNNVAICFGLHPVFIDNHCQSDLDNLEIYTQKYSTNIIGEIGLDKRFDNFDKQIEFFSAQIAIAKNLNKRVIIHVVKSHNEVLRIIKDLKFTNGGIIHAFNANDTIAQQYIDLGFKLGIGGIISHPLSKLKQTLQKINSKNIVLETDSPDMRLYNSSKDINTPENIPTIFELLNDIYQLNPDILKQQIYNTSLEFI</sequence>
<evidence type="ECO:0000313" key="4">
    <source>
        <dbReference type="EMBL" id="AJI53962.1"/>
    </source>
</evidence>
<dbReference type="RefSeq" id="WP_044526059.1">
    <property type="nucleotide sequence ID" value="NZ_CP009440.1"/>
</dbReference>
<dbReference type="GO" id="GO:0016788">
    <property type="term" value="F:hydrolase activity, acting on ester bonds"/>
    <property type="evidence" value="ECO:0007669"/>
    <property type="project" value="InterPro"/>
</dbReference>
<dbReference type="Gene3D" id="3.20.20.140">
    <property type="entry name" value="Metal-dependent hydrolases"/>
    <property type="match status" value="1"/>
</dbReference>
<evidence type="ECO:0000256" key="1">
    <source>
        <dbReference type="ARBA" id="ARBA00009275"/>
    </source>
</evidence>
<dbReference type="GO" id="GO:0005829">
    <property type="term" value="C:cytosol"/>
    <property type="evidence" value="ECO:0007669"/>
    <property type="project" value="TreeGrafter"/>
</dbReference>